<dbReference type="InterPro" id="IPR049530">
    <property type="entry name" value="EC042_2821"/>
</dbReference>
<feature type="domain" description="EC042-2821-like Restriction Endonuclease-like" evidence="1">
    <location>
        <begin position="66"/>
        <end position="151"/>
    </location>
</feature>
<dbReference type="AlphaFoldDB" id="A0A645GC60"/>
<dbReference type="EMBL" id="VSSQ01073396">
    <property type="protein sequence ID" value="MPN24518.1"/>
    <property type="molecule type" value="Genomic_DNA"/>
</dbReference>
<evidence type="ECO:0000313" key="2">
    <source>
        <dbReference type="EMBL" id="MPN24518.1"/>
    </source>
</evidence>
<dbReference type="Pfam" id="PF18740">
    <property type="entry name" value="EC042_2821"/>
    <property type="match status" value="1"/>
</dbReference>
<evidence type="ECO:0000259" key="1">
    <source>
        <dbReference type="Pfam" id="PF18740"/>
    </source>
</evidence>
<sequence>MYNRLVKAQSALSELAQETNSDRFAIVIQQDLRLTKKKEGGVPVFRLVKTGEETDGSCKIIKEVQNPNHTHPYNVKRLIKVVNAGLKRVNLDLKFTSGNFTEFNKYFDFKGKPDFCFVNSINANPVFSYSQKAVDFILSEIEKQPNICDEIRRKKKEK</sequence>
<comment type="caution">
    <text evidence="2">The sequence shown here is derived from an EMBL/GenBank/DDBJ whole genome shotgun (WGS) entry which is preliminary data.</text>
</comment>
<accession>A0A645GC60</accession>
<name>A0A645GC60_9ZZZZ</name>
<reference evidence="2" key="1">
    <citation type="submission" date="2019-08" db="EMBL/GenBank/DDBJ databases">
        <authorList>
            <person name="Kucharzyk K."/>
            <person name="Murdoch R.W."/>
            <person name="Higgins S."/>
            <person name="Loffler F."/>
        </authorList>
    </citation>
    <scope>NUCLEOTIDE SEQUENCE</scope>
</reference>
<proteinExistence type="predicted"/>
<protein>
    <recommendedName>
        <fullName evidence="1">EC042-2821-like Restriction Endonuclease-like domain-containing protein</fullName>
    </recommendedName>
</protein>
<organism evidence="2">
    <name type="scientific">bioreactor metagenome</name>
    <dbReference type="NCBI Taxonomy" id="1076179"/>
    <lineage>
        <taxon>unclassified sequences</taxon>
        <taxon>metagenomes</taxon>
        <taxon>ecological metagenomes</taxon>
    </lineage>
</organism>
<gene>
    <name evidence="2" type="ORF">SDC9_171917</name>
</gene>